<dbReference type="Proteomes" id="UP000192599">
    <property type="component" value="Unassembled WGS sequence"/>
</dbReference>
<dbReference type="Pfam" id="PF13419">
    <property type="entry name" value="HAD_2"/>
    <property type="match status" value="1"/>
</dbReference>
<dbReference type="Gene3D" id="3.40.50.1000">
    <property type="entry name" value="HAD superfamily/HAD-like"/>
    <property type="match status" value="1"/>
</dbReference>
<dbReference type="SUPFAM" id="SSF56784">
    <property type="entry name" value="HAD-like"/>
    <property type="match status" value="1"/>
</dbReference>
<comment type="catalytic activity">
    <reaction evidence="1">
        <text>2-phosphoglycolate + H2O = glycolate + phosphate</text>
        <dbReference type="Rhea" id="RHEA:14369"/>
        <dbReference type="ChEBI" id="CHEBI:15377"/>
        <dbReference type="ChEBI" id="CHEBI:29805"/>
        <dbReference type="ChEBI" id="CHEBI:43474"/>
        <dbReference type="ChEBI" id="CHEBI:58033"/>
        <dbReference type="EC" id="3.1.3.18"/>
    </reaction>
</comment>
<evidence type="ECO:0000313" key="5">
    <source>
        <dbReference type="EMBL" id="OQR42104.1"/>
    </source>
</evidence>
<evidence type="ECO:0000256" key="4">
    <source>
        <dbReference type="ARBA" id="ARBA00013078"/>
    </source>
</evidence>
<protein>
    <recommendedName>
        <fullName evidence="4">phosphoglycolate phosphatase</fullName>
        <ecNumber evidence="4">3.1.3.18</ecNumber>
    </recommendedName>
</protein>
<dbReference type="AlphaFoldDB" id="A0A1V9VDU8"/>
<dbReference type="SFLD" id="SFLDS00003">
    <property type="entry name" value="Haloacid_Dehalogenase"/>
    <property type="match status" value="1"/>
</dbReference>
<keyword evidence="5" id="KW-0378">Hydrolase</keyword>
<dbReference type="Gene3D" id="1.10.150.240">
    <property type="entry name" value="Putative phosphatase, domain 2"/>
    <property type="match status" value="1"/>
</dbReference>
<gene>
    <name evidence="5" type="ORF">AS859_01725</name>
</gene>
<organism evidence="5 6">
    <name type="scientific">Aliarcobacter cryaerophilus</name>
    <dbReference type="NCBI Taxonomy" id="28198"/>
    <lineage>
        <taxon>Bacteria</taxon>
        <taxon>Pseudomonadati</taxon>
        <taxon>Campylobacterota</taxon>
        <taxon>Epsilonproteobacteria</taxon>
        <taxon>Campylobacterales</taxon>
        <taxon>Arcobacteraceae</taxon>
        <taxon>Aliarcobacter</taxon>
    </lineage>
</organism>
<evidence type="ECO:0000256" key="2">
    <source>
        <dbReference type="ARBA" id="ARBA00004818"/>
    </source>
</evidence>
<dbReference type="EC" id="3.1.3.18" evidence="4"/>
<evidence type="ECO:0000256" key="1">
    <source>
        <dbReference type="ARBA" id="ARBA00000830"/>
    </source>
</evidence>
<comment type="caution">
    <text evidence="5">The sequence shown here is derived from an EMBL/GenBank/DDBJ whole genome shotgun (WGS) entry which is preliminary data.</text>
</comment>
<dbReference type="GO" id="GO:0006281">
    <property type="term" value="P:DNA repair"/>
    <property type="evidence" value="ECO:0007669"/>
    <property type="project" value="TreeGrafter"/>
</dbReference>
<evidence type="ECO:0000256" key="3">
    <source>
        <dbReference type="ARBA" id="ARBA00006171"/>
    </source>
</evidence>
<dbReference type="InterPro" id="IPR006439">
    <property type="entry name" value="HAD-SF_hydro_IA"/>
</dbReference>
<dbReference type="RefSeq" id="WP_081560331.1">
    <property type="nucleotide sequence ID" value="NZ_JAMXDI010000002.1"/>
</dbReference>
<dbReference type="PANTHER" id="PTHR43434">
    <property type="entry name" value="PHOSPHOGLYCOLATE PHOSPHATASE"/>
    <property type="match status" value="1"/>
</dbReference>
<proteinExistence type="inferred from homology"/>
<sequence length="212" mass="24917">MKNLKKYILFDNDGVLVETEKWYFEANKKSLALLGLNLEMDFYQNIMVKGGSAFELAEIYNIEKDIIEKHRKLRDSFYQEFLQTKDINIPKVKDILKNLSKKYKMAIITTSRRVDFELIHKNRGIADFMDFVLCVEDYEKAKPNPEPYLKGLERFCSKPFEAIVVEDSQRGLESAKRANIDCIVVKNEFTKNQDFTKADFFINKLDDLEKLL</sequence>
<dbReference type="InterPro" id="IPR023214">
    <property type="entry name" value="HAD_sf"/>
</dbReference>
<dbReference type="NCBIfam" id="TIGR01509">
    <property type="entry name" value="HAD-SF-IA-v3"/>
    <property type="match status" value="1"/>
</dbReference>
<dbReference type="GO" id="GO:0005829">
    <property type="term" value="C:cytosol"/>
    <property type="evidence" value="ECO:0007669"/>
    <property type="project" value="TreeGrafter"/>
</dbReference>
<reference evidence="5 6" key="1">
    <citation type="submission" date="2017-04" db="EMBL/GenBank/DDBJ databases">
        <title>Accumulation and expression of multiple antibiotic resistance genes in Arcobacter cryaerophilus that thrives in sewage.</title>
        <authorList>
            <person name="Millar J.A."/>
            <person name="Raghavan R."/>
        </authorList>
    </citation>
    <scope>NUCLEOTIDE SEQUENCE [LARGE SCALE GENOMIC DNA]</scope>
    <source>
        <strain evidence="5 6">AZT-1</strain>
    </source>
</reference>
<dbReference type="InterPro" id="IPR036412">
    <property type="entry name" value="HAD-like_sf"/>
</dbReference>
<dbReference type="InterPro" id="IPR050155">
    <property type="entry name" value="HAD-like_hydrolase_sf"/>
</dbReference>
<dbReference type="SFLD" id="SFLDG01129">
    <property type="entry name" value="C1.5:_HAD__Beta-PGM__Phosphata"/>
    <property type="match status" value="1"/>
</dbReference>
<comment type="pathway">
    <text evidence="2">Organic acid metabolism; glycolate biosynthesis; glycolate from 2-phosphoglycolate: step 1/1.</text>
</comment>
<dbReference type="EMBL" id="LNTC01000010">
    <property type="protein sequence ID" value="OQR42104.1"/>
    <property type="molecule type" value="Genomic_DNA"/>
</dbReference>
<dbReference type="GO" id="GO:0008967">
    <property type="term" value="F:phosphoglycolate phosphatase activity"/>
    <property type="evidence" value="ECO:0007669"/>
    <property type="project" value="UniProtKB-EC"/>
</dbReference>
<dbReference type="PANTHER" id="PTHR43434:SF1">
    <property type="entry name" value="PHOSPHOGLYCOLATE PHOSPHATASE"/>
    <property type="match status" value="1"/>
</dbReference>
<comment type="similarity">
    <text evidence="3">Belongs to the HAD-like hydrolase superfamily. CbbY/CbbZ/Gph/YieH family.</text>
</comment>
<dbReference type="InterPro" id="IPR023198">
    <property type="entry name" value="PGP-like_dom2"/>
</dbReference>
<evidence type="ECO:0000313" key="6">
    <source>
        <dbReference type="Proteomes" id="UP000192599"/>
    </source>
</evidence>
<dbReference type="InterPro" id="IPR041492">
    <property type="entry name" value="HAD_2"/>
</dbReference>
<name>A0A1V9VDU8_9BACT</name>
<accession>A0A1V9VDU8</accession>